<gene>
    <name evidence="1" type="ORF">PAPOLLO_LOCUS18582</name>
</gene>
<proteinExistence type="predicted"/>
<name>A0A8S3XHZ6_PARAO</name>
<comment type="caution">
    <text evidence="1">The sequence shown here is derived from an EMBL/GenBank/DDBJ whole genome shotgun (WGS) entry which is preliminary data.</text>
</comment>
<dbReference type="AlphaFoldDB" id="A0A8S3XHZ6"/>
<reference evidence="1" key="1">
    <citation type="submission" date="2021-04" db="EMBL/GenBank/DDBJ databases">
        <authorList>
            <person name="Tunstrom K."/>
        </authorList>
    </citation>
    <scope>NUCLEOTIDE SEQUENCE</scope>
</reference>
<dbReference type="EMBL" id="CAJQZP010001176">
    <property type="protein sequence ID" value="CAG5026321.1"/>
    <property type="molecule type" value="Genomic_DNA"/>
</dbReference>
<sequence length="82" mass="9316">MDDFEDFEITQDILTQIENIEINLLDKILGVNSNEPLLSRKRRLRILSTSEGSDAEIGRTIKDLESSSLSNGRSQFPTISYK</sequence>
<dbReference type="OrthoDB" id="5876240at2759"/>
<accession>A0A8S3XHZ6</accession>
<evidence type="ECO:0000313" key="1">
    <source>
        <dbReference type="EMBL" id="CAG5026321.1"/>
    </source>
</evidence>
<organism evidence="1 2">
    <name type="scientific">Parnassius apollo</name>
    <name type="common">Apollo butterfly</name>
    <name type="synonym">Papilio apollo</name>
    <dbReference type="NCBI Taxonomy" id="110799"/>
    <lineage>
        <taxon>Eukaryota</taxon>
        <taxon>Metazoa</taxon>
        <taxon>Ecdysozoa</taxon>
        <taxon>Arthropoda</taxon>
        <taxon>Hexapoda</taxon>
        <taxon>Insecta</taxon>
        <taxon>Pterygota</taxon>
        <taxon>Neoptera</taxon>
        <taxon>Endopterygota</taxon>
        <taxon>Lepidoptera</taxon>
        <taxon>Glossata</taxon>
        <taxon>Ditrysia</taxon>
        <taxon>Papilionoidea</taxon>
        <taxon>Papilionidae</taxon>
        <taxon>Parnassiinae</taxon>
        <taxon>Parnassini</taxon>
        <taxon>Parnassius</taxon>
        <taxon>Parnassius</taxon>
    </lineage>
</organism>
<keyword evidence="2" id="KW-1185">Reference proteome</keyword>
<dbReference type="Proteomes" id="UP000691718">
    <property type="component" value="Unassembled WGS sequence"/>
</dbReference>
<protein>
    <submittedName>
        <fullName evidence="1">(apollo) hypothetical protein</fullName>
    </submittedName>
</protein>
<evidence type="ECO:0000313" key="2">
    <source>
        <dbReference type="Proteomes" id="UP000691718"/>
    </source>
</evidence>